<protein>
    <recommendedName>
        <fullName evidence="3">C2H2-type domain-containing protein</fullName>
    </recommendedName>
</protein>
<keyword evidence="1" id="KW-0863">Zinc-finger</keyword>
<accession>A0ABP0EBT4</accession>
<dbReference type="InterPro" id="IPR036236">
    <property type="entry name" value="Znf_C2H2_sf"/>
</dbReference>
<feature type="compositionally biased region" description="Polar residues" evidence="2">
    <location>
        <begin position="1"/>
        <end position="14"/>
    </location>
</feature>
<dbReference type="InterPro" id="IPR013087">
    <property type="entry name" value="Znf_C2H2_type"/>
</dbReference>
<feature type="region of interest" description="Disordered" evidence="2">
    <location>
        <begin position="178"/>
        <end position="223"/>
    </location>
</feature>
<dbReference type="SMART" id="SM00355">
    <property type="entry name" value="ZnF_C2H2"/>
    <property type="match status" value="2"/>
</dbReference>
<feature type="compositionally biased region" description="Polar residues" evidence="2">
    <location>
        <begin position="182"/>
        <end position="196"/>
    </location>
</feature>
<feature type="region of interest" description="Disordered" evidence="2">
    <location>
        <begin position="86"/>
        <end position="141"/>
    </location>
</feature>
<keyword evidence="1" id="KW-0862">Zinc</keyword>
<reference evidence="4 5" key="1">
    <citation type="submission" date="2024-01" db="EMBL/GenBank/DDBJ databases">
        <authorList>
            <consortium name="Genoscope - CEA"/>
            <person name="William W."/>
        </authorList>
    </citation>
    <scope>NUCLEOTIDE SEQUENCE [LARGE SCALE GENOMIC DNA]</scope>
    <source>
        <strain evidence="4 5">29B2s-10</strain>
    </source>
</reference>
<dbReference type="EMBL" id="OZ004257">
    <property type="protein sequence ID" value="CAK7906360.1"/>
    <property type="molecule type" value="Genomic_DNA"/>
</dbReference>
<keyword evidence="1" id="KW-0479">Metal-binding</keyword>
<evidence type="ECO:0000313" key="5">
    <source>
        <dbReference type="Proteomes" id="UP001497600"/>
    </source>
</evidence>
<feature type="region of interest" description="Disordered" evidence="2">
    <location>
        <begin position="1"/>
        <end position="57"/>
    </location>
</feature>
<feature type="compositionally biased region" description="Low complexity" evidence="2">
    <location>
        <begin position="197"/>
        <end position="209"/>
    </location>
</feature>
<feature type="domain" description="C2H2-type" evidence="3">
    <location>
        <begin position="295"/>
        <end position="320"/>
    </location>
</feature>
<evidence type="ECO:0000256" key="2">
    <source>
        <dbReference type="SAM" id="MobiDB-lite"/>
    </source>
</evidence>
<organism evidence="4 5">
    <name type="scientific">[Candida] anglica</name>
    <dbReference type="NCBI Taxonomy" id="148631"/>
    <lineage>
        <taxon>Eukaryota</taxon>
        <taxon>Fungi</taxon>
        <taxon>Dikarya</taxon>
        <taxon>Ascomycota</taxon>
        <taxon>Saccharomycotina</taxon>
        <taxon>Pichiomycetes</taxon>
        <taxon>Debaryomycetaceae</taxon>
        <taxon>Kurtzmaniella</taxon>
    </lineage>
</organism>
<dbReference type="PROSITE" id="PS50157">
    <property type="entry name" value="ZINC_FINGER_C2H2_2"/>
    <property type="match status" value="1"/>
</dbReference>
<dbReference type="SUPFAM" id="SSF57667">
    <property type="entry name" value="beta-beta-alpha zinc fingers"/>
    <property type="match status" value="1"/>
</dbReference>
<evidence type="ECO:0000256" key="1">
    <source>
        <dbReference type="PROSITE-ProRule" id="PRU00042"/>
    </source>
</evidence>
<dbReference type="Proteomes" id="UP001497600">
    <property type="component" value="Chromosome E"/>
</dbReference>
<evidence type="ECO:0000313" key="4">
    <source>
        <dbReference type="EMBL" id="CAK7906360.1"/>
    </source>
</evidence>
<sequence length="356" mass="38594">MNPSQASDSPNVTANPDLLGLPYKSGWSSEHHANNWSQSPTYGFSGPVEQETTDPSSLGLFTYPNAIAENFSETYQSQVSFPQLSAGSSLAGPGPGPAPGSGPGSRTMIGIPPPGNVPSTSHPVSGSVPATGPPTGQLSQQLPTQLETPTMLYSMPPPYPLGNPNYMVGNQHQFYRADGPTFSANLSNHPQSADLSQPQPQQPHQQPHHYLSAPEGRLPQTFEHNESGSMLDLDLSKPSRALLACPVAGCPWNTEIKAAKISELRKHCFSSHFSKGRLDVSMDPATAHKVSRLLYRCDWPTCGKYFSRSDSLKRHVRVIHHRSANKFNRMLEKVYELPDPINSQTAPETTPGDSYS</sequence>
<evidence type="ECO:0000259" key="3">
    <source>
        <dbReference type="PROSITE" id="PS50157"/>
    </source>
</evidence>
<name>A0ABP0EBT4_9ASCO</name>
<dbReference type="Gene3D" id="3.30.160.60">
    <property type="entry name" value="Classic Zinc Finger"/>
    <property type="match status" value="1"/>
</dbReference>
<keyword evidence="5" id="KW-1185">Reference proteome</keyword>
<proteinExistence type="predicted"/>
<gene>
    <name evidence="4" type="ORF">CAAN4_E00254</name>
</gene>